<dbReference type="Gene3D" id="2.60.40.790">
    <property type="match status" value="1"/>
</dbReference>
<accession>A0A1H8A602</accession>
<dbReference type="STRING" id="43775.SAMN04489760_13110"/>
<reference evidence="5 6" key="1">
    <citation type="submission" date="2016-10" db="EMBL/GenBank/DDBJ databases">
        <authorList>
            <person name="de Groot N.N."/>
        </authorList>
    </citation>
    <scope>NUCLEOTIDE SEQUENCE [LARGE SCALE GENOMIC DNA]</scope>
    <source>
        <strain evidence="5 6">DSM 8423</strain>
    </source>
</reference>
<dbReference type="EMBL" id="FOBS01000031">
    <property type="protein sequence ID" value="SEM65916.1"/>
    <property type="molecule type" value="Genomic_DNA"/>
</dbReference>
<dbReference type="SUPFAM" id="SSF49764">
    <property type="entry name" value="HSP20-like chaperones"/>
    <property type="match status" value="1"/>
</dbReference>
<dbReference type="RefSeq" id="WP_093884513.1">
    <property type="nucleotide sequence ID" value="NZ_FOBS01000031.1"/>
</dbReference>
<feature type="region of interest" description="Disordered" evidence="3">
    <location>
        <begin position="1"/>
        <end position="22"/>
    </location>
</feature>
<evidence type="ECO:0000313" key="6">
    <source>
        <dbReference type="Proteomes" id="UP000198744"/>
    </source>
</evidence>
<evidence type="ECO:0000256" key="3">
    <source>
        <dbReference type="SAM" id="MobiDB-lite"/>
    </source>
</evidence>
<feature type="domain" description="SHSP" evidence="4">
    <location>
        <begin position="23"/>
        <end position="134"/>
    </location>
</feature>
<evidence type="ECO:0000259" key="4">
    <source>
        <dbReference type="PROSITE" id="PS01031"/>
    </source>
</evidence>
<evidence type="ECO:0000313" key="5">
    <source>
        <dbReference type="EMBL" id="SEM65916.1"/>
    </source>
</evidence>
<dbReference type="InterPro" id="IPR008978">
    <property type="entry name" value="HSP20-like_chaperone"/>
</dbReference>
<name>A0A1H8A602_9BACT</name>
<dbReference type="PANTHER" id="PTHR11527">
    <property type="entry name" value="HEAT-SHOCK PROTEIN 20 FAMILY MEMBER"/>
    <property type="match status" value="1"/>
</dbReference>
<dbReference type="CDD" id="cd06464">
    <property type="entry name" value="ACD_sHsps-like"/>
    <property type="match status" value="1"/>
</dbReference>
<evidence type="ECO:0000256" key="1">
    <source>
        <dbReference type="PROSITE-ProRule" id="PRU00285"/>
    </source>
</evidence>
<dbReference type="InterPro" id="IPR002068">
    <property type="entry name" value="A-crystallin/Hsp20_dom"/>
</dbReference>
<dbReference type="AlphaFoldDB" id="A0A1H8A602"/>
<dbReference type="OrthoDB" id="9792695at2"/>
<dbReference type="Proteomes" id="UP000198744">
    <property type="component" value="Unassembled WGS sequence"/>
</dbReference>
<dbReference type="InterPro" id="IPR031107">
    <property type="entry name" value="Small_HSP"/>
</dbReference>
<evidence type="ECO:0000256" key="2">
    <source>
        <dbReference type="RuleBase" id="RU003616"/>
    </source>
</evidence>
<organism evidence="5 6">
    <name type="scientific">Syntrophus gentianae</name>
    <dbReference type="NCBI Taxonomy" id="43775"/>
    <lineage>
        <taxon>Bacteria</taxon>
        <taxon>Pseudomonadati</taxon>
        <taxon>Thermodesulfobacteriota</taxon>
        <taxon>Syntrophia</taxon>
        <taxon>Syntrophales</taxon>
        <taxon>Syntrophaceae</taxon>
        <taxon>Syntrophus</taxon>
    </lineage>
</organism>
<keyword evidence="6" id="KW-1185">Reference proteome</keyword>
<dbReference type="Pfam" id="PF00011">
    <property type="entry name" value="HSP20"/>
    <property type="match status" value="1"/>
</dbReference>
<gene>
    <name evidence="5" type="ORF">SAMN04489760_13110</name>
</gene>
<protein>
    <submittedName>
        <fullName evidence="5">Molecular chaperone IbpA, HSP20 family</fullName>
    </submittedName>
</protein>
<sequence length="134" mass="15080">MVQEYKQFEKQPAAEPAVSERTKNTKIFTPKVDIYETPETMVLIADVPGVDENSVEVILDKNVLKIQGTVEQVEPQEHRLYYAEYDVGDYQRTFTLSEDVDRGNIEASVKNGVLRVVLRKAAPVQAKKIAIKAG</sequence>
<proteinExistence type="inferred from homology"/>
<comment type="similarity">
    <text evidence="1 2">Belongs to the small heat shock protein (HSP20) family.</text>
</comment>
<dbReference type="PROSITE" id="PS01031">
    <property type="entry name" value="SHSP"/>
    <property type="match status" value="1"/>
</dbReference>